<feature type="chain" id="PRO_5030654046" description="Lipoprotein" evidence="1">
    <location>
        <begin position="21"/>
        <end position="428"/>
    </location>
</feature>
<protein>
    <recommendedName>
        <fullName evidence="4">Lipoprotein</fullName>
    </recommendedName>
</protein>
<dbReference type="Proteomes" id="UP000562045">
    <property type="component" value="Unassembled WGS sequence"/>
</dbReference>
<organism evidence="2 3">
    <name type="scientific">Nocardioides aromaticivorans</name>
    <dbReference type="NCBI Taxonomy" id="200618"/>
    <lineage>
        <taxon>Bacteria</taxon>
        <taxon>Bacillati</taxon>
        <taxon>Actinomycetota</taxon>
        <taxon>Actinomycetes</taxon>
        <taxon>Propionibacteriales</taxon>
        <taxon>Nocardioidaceae</taxon>
        <taxon>Nocardioides</taxon>
    </lineage>
</organism>
<comment type="caution">
    <text evidence="2">The sequence shown here is derived from an EMBL/GenBank/DDBJ whole genome shotgun (WGS) entry which is preliminary data.</text>
</comment>
<feature type="signal peptide" evidence="1">
    <location>
        <begin position="1"/>
        <end position="20"/>
    </location>
</feature>
<accession>A0A7Y9ZMM4</accession>
<evidence type="ECO:0008006" key="4">
    <source>
        <dbReference type="Google" id="ProtNLM"/>
    </source>
</evidence>
<proteinExistence type="predicted"/>
<reference evidence="2 3" key="1">
    <citation type="submission" date="2020-07" db="EMBL/GenBank/DDBJ databases">
        <title>Sequencing the genomes of 1000 actinobacteria strains.</title>
        <authorList>
            <person name="Klenk H.-P."/>
        </authorList>
    </citation>
    <scope>NUCLEOTIDE SEQUENCE [LARGE SCALE GENOMIC DNA]</scope>
    <source>
        <strain evidence="2 3">DSM 15131</strain>
    </source>
</reference>
<sequence length="428" mass="45599">MRGTLVALTCAALLPLAACSDDLPPPTYSGGGYDDVATLIQRTLNQRAAALTADDATRFRRTLDRTDAGLLDSEQVYFDNIAQLPVGRLRIRVVEDTITPIEGTDLDGGTEYWAEVVVALRLDGYDAAPVQTRDRYRFVPTADGSRLLVGSTTDYGWEEEHPGNAQPWDLGAIHVEQATGVLGIFDDWTDDDADEVLDAASTGRSEVRAVVGSDDDKVSGVVVYFLQDPTFLDGLAGQTVGDPDRADGLTIAVPVDSLAPGKGVASYRIFVNPRVLDEPDTVVGRLVRHELTHAVLGPRGRGAPLWLNEGIAEYVSVRPMAPGKRRLPARALDIGETVTGLPGEAEFAGGDAEAWYAVSWWVCEYVASTYGEEVLLALLDRLAGGADQEKVLQDVLGLSGAQLAQRGVALMTTTYGDGADGGYGGYGG</sequence>
<gene>
    <name evidence="2" type="ORF">BJ993_004173</name>
</gene>
<dbReference type="RefSeq" id="WP_179651017.1">
    <property type="nucleotide sequence ID" value="NZ_JACBZM010000001.1"/>
</dbReference>
<evidence type="ECO:0000313" key="3">
    <source>
        <dbReference type="Proteomes" id="UP000562045"/>
    </source>
</evidence>
<name>A0A7Y9ZMM4_9ACTN</name>
<dbReference type="AlphaFoldDB" id="A0A7Y9ZMM4"/>
<keyword evidence="1" id="KW-0732">Signal</keyword>
<evidence type="ECO:0000313" key="2">
    <source>
        <dbReference type="EMBL" id="NYI47093.1"/>
    </source>
</evidence>
<evidence type="ECO:0000256" key="1">
    <source>
        <dbReference type="SAM" id="SignalP"/>
    </source>
</evidence>
<dbReference type="EMBL" id="JACBZM010000001">
    <property type="protein sequence ID" value="NYI47093.1"/>
    <property type="molecule type" value="Genomic_DNA"/>
</dbReference>